<name>A0A014N5U1_9GAMM</name>
<dbReference type="RefSeq" id="WP_034938841.1">
    <property type="nucleotide sequence ID" value="NZ_JFHN01000054.1"/>
</dbReference>
<keyword evidence="2" id="KW-1185">Reference proteome</keyword>
<gene>
    <name evidence="1" type="ORF">BG55_15315</name>
</gene>
<sequence>MKELNAAQIMEVSGAGKIQDGVSSWYGSLFSGIFKLTSSFSSALGATEEAAKTNGEELGSKIGAKIEDAISTWVDQLSALIK</sequence>
<proteinExistence type="predicted"/>
<evidence type="ECO:0000313" key="2">
    <source>
        <dbReference type="Proteomes" id="UP000019918"/>
    </source>
</evidence>
<protein>
    <submittedName>
        <fullName evidence="1">Uncharacterized protein</fullName>
    </submittedName>
</protein>
<evidence type="ECO:0000313" key="1">
    <source>
        <dbReference type="EMBL" id="EXU74733.1"/>
    </source>
</evidence>
<dbReference type="AlphaFoldDB" id="A0A014N5U1"/>
<accession>A0A014N5U1</accession>
<dbReference type="OrthoDB" id="6637365at2"/>
<dbReference type="EMBL" id="JFHN01000054">
    <property type="protein sequence ID" value="EXU74733.1"/>
    <property type="molecule type" value="Genomic_DNA"/>
</dbReference>
<dbReference type="Proteomes" id="UP000019918">
    <property type="component" value="Unassembled WGS sequence"/>
</dbReference>
<comment type="caution">
    <text evidence="1">The sequence shown here is derived from an EMBL/GenBank/DDBJ whole genome shotgun (WGS) entry which is preliminary data.</text>
</comment>
<organism evidence="1 2">
    <name type="scientific">Erwinia mallotivora</name>
    <dbReference type="NCBI Taxonomy" id="69222"/>
    <lineage>
        <taxon>Bacteria</taxon>
        <taxon>Pseudomonadati</taxon>
        <taxon>Pseudomonadota</taxon>
        <taxon>Gammaproteobacteria</taxon>
        <taxon>Enterobacterales</taxon>
        <taxon>Erwiniaceae</taxon>
        <taxon>Erwinia</taxon>
    </lineage>
</organism>
<dbReference type="PATRIC" id="fig|69222.5.peg.3136"/>
<reference evidence="1 2" key="1">
    <citation type="submission" date="2014-02" db="EMBL/GenBank/DDBJ databases">
        <title>Draft genome of Erwinia mallotivora strain BT-MARDI, a papaya dieback pathogen.</title>
        <authorList>
            <person name="Redzuan R."/>
            <person name="Abu Bakar N."/>
            <person name="Badrun R."/>
            <person name="Mohd Raih M.F."/>
            <person name="Rozano L."/>
            <person name="Mat Amin N."/>
        </authorList>
    </citation>
    <scope>NUCLEOTIDE SEQUENCE [LARGE SCALE GENOMIC DNA]</scope>
    <source>
        <strain evidence="1 2">BT-MARDI</strain>
    </source>
</reference>